<dbReference type="eggNOG" id="arCOG12451">
    <property type="taxonomic scope" value="Archaea"/>
</dbReference>
<sequence>MSSKEQEDFLQCPCGKTYRSPDEYKIVFVKKDQCEIDILCANPACHLKELGYIKFKVDKEKKKIHVEVASFYSPYVTWNATRLGREKARRLLEKHLRYIVEQRIDWKRIAEDAPSICTEKIEVHELEK</sequence>
<organism evidence="1 2">
    <name type="scientific">Staphylothermus marinus (strain ATCC 43588 / DSM 3639 / JCM 9404 / F1)</name>
    <dbReference type="NCBI Taxonomy" id="399550"/>
    <lineage>
        <taxon>Archaea</taxon>
        <taxon>Thermoproteota</taxon>
        <taxon>Thermoprotei</taxon>
        <taxon>Desulfurococcales</taxon>
        <taxon>Desulfurococcaceae</taxon>
        <taxon>Staphylothermus</taxon>
    </lineage>
</organism>
<reference evidence="2" key="1">
    <citation type="journal article" date="2009" name="BMC Genomics">
        <title>The complete genome sequence of Staphylothermus marinus reveals differences in sulfur metabolism among heterotrophic Crenarchaeota.</title>
        <authorList>
            <person name="Anderson I.J."/>
            <person name="Dharmarajan L."/>
            <person name="Rodriguez J."/>
            <person name="Hooper S."/>
            <person name="Porat I."/>
            <person name="Ulrich L.E."/>
            <person name="Elkins J.G."/>
            <person name="Mavromatis K."/>
            <person name="Sun H."/>
            <person name="Land M."/>
            <person name="Lapidus A."/>
            <person name="Lucas S."/>
            <person name="Barry K."/>
            <person name="Huber H."/>
            <person name="Zhulin I.B."/>
            <person name="Whitman W.B."/>
            <person name="Mukhopadhyay B."/>
            <person name="Woese C."/>
            <person name="Bristow J."/>
            <person name="Kyrpides N."/>
        </authorList>
    </citation>
    <scope>NUCLEOTIDE SEQUENCE [LARGE SCALE GENOMIC DNA]</scope>
    <source>
        <strain evidence="2">ATCC 43588 / DSM 3639 / JCM 9404 / F1</strain>
    </source>
</reference>
<evidence type="ECO:0000313" key="2">
    <source>
        <dbReference type="Proteomes" id="UP000000254"/>
    </source>
</evidence>
<reference evidence="1 2" key="2">
    <citation type="journal article" date="2009" name="Stand. Genomic Sci.">
        <title>Complete genome sequence of Staphylothermus marinus Stetter and Fiala 1986 type strain F1.</title>
        <authorList>
            <person name="Anderson I.J."/>
            <person name="Sun H."/>
            <person name="Lapidus A."/>
            <person name="Copeland A."/>
            <person name="Glavina Del Rio T."/>
            <person name="Tice H."/>
            <person name="Dalin E."/>
            <person name="Lucas S."/>
            <person name="Barry K."/>
            <person name="Land M."/>
            <person name="Richardson P."/>
            <person name="Huber H."/>
            <person name="Kyrpides N.C."/>
        </authorList>
    </citation>
    <scope>NUCLEOTIDE SEQUENCE [LARGE SCALE GENOMIC DNA]</scope>
    <source>
        <strain evidence="2">ATCC 43588 / DSM 3639 / JCM 9404 / F1</strain>
    </source>
</reference>
<proteinExistence type="predicted"/>
<name>A3DPD6_STAMF</name>
<dbReference type="STRING" id="399550.Smar_1406"/>
<gene>
    <name evidence="1" type="ordered locus">Smar_1406</name>
</gene>
<protein>
    <submittedName>
        <fullName evidence="1">Uncharacterized protein</fullName>
    </submittedName>
</protein>
<evidence type="ECO:0000313" key="1">
    <source>
        <dbReference type="EMBL" id="ABN70496.1"/>
    </source>
</evidence>
<dbReference type="RefSeq" id="WP_011839690.1">
    <property type="nucleotide sequence ID" value="NC_009033.1"/>
</dbReference>
<dbReference type="GeneID" id="4907815"/>
<dbReference type="KEGG" id="smr:Smar_1406"/>
<accession>A3DPD6</accession>
<dbReference type="Proteomes" id="UP000000254">
    <property type="component" value="Chromosome"/>
</dbReference>
<keyword evidence="2" id="KW-1185">Reference proteome</keyword>
<dbReference type="EMBL" id="CP000575">
    <property type="protein sequence ID" value="ABN70496.1"/>
    <property type="molecule type" value="Genomic_DNA"/>
</dbReference>
<dbReference type="OrthoDB" id="373472at2157"/>
<dbReference type="HOGENOM" id="CLU_1965663_0_0_2"/>
<dbReference type="AlphaFoldDB" id="A3DPD6"/>